<proteinExistence type="inferred from homology"/>
<dbReference type="InterPro" id="IPR026741">
    <property type="entry name" value="SNO"/>
</dbReference>
<protein>
    <recommendedName>
        <fullName evidence="6">Helicase</fullName>
    </recommendedName>
</protein>
<dbReference type="GO" id="GO:0006355">
    <property type="term" value="P:regulation of DNA-templated transcription"/>
    <property type="evidence" value="ECO:0007669"/>
    <property type="project" value="InterPro"/>
</dbReference>
<comment type="similarity">
    <text evidence="1">Belongs to the SBNO family.</text>
</comment>
<dbReference type="Gene3D" id="3.40.50.300">
    <property type="entry name" value="P-loop containing nucleotide triphosphate hydrolases"/>
    <property type="match status" value="1"/>
</dbReference>
<organism evidence="4 5">
    <name type="scientific">Nonlabens ulvanivorans</name>
    <name type="common">Persicivirga ulvanivorans</name>
    <dbReference type="NCBI Taxonomy" id="906888"/>
    <lineage>
        <taxon>Bacteria</taxon>
        <taxon>Pseudomonadati</taxon>
        <taxon>Bacteroidota</taxon>
        <taxon>Flavobacteriia</taxon>
        <taxon>Flavobacteriales</taxon>
        <taxon>Flavobacteriaceae</taxon>
        <taxon>Nonlabens</taxon>
    </lineage>
</organism>
<dbReference type="SUPFAM" id="SSF52540">
    <property type="entry name" value="P-loop containing nucleoside triphosphate hydrolases"/>
    <property type="match status" value="1"/>
</dbReference>
<dbReference type="PANTHER" id="PTHR12706">
    <property type="entry name" value="STRAWBERRY NOTCH-RELATED"/>
    <property type="match status" value="1"/>
</dbReference>
<dbReference type="InterPro" id="IPR039187">
    <property type="entry name" value="SNO_AAA"/>
</dbReference>
<evidence type="ECO:0000256" key="1">
    <source>
        <dbReference type="ARBA" id="ARBA00006992"/>
    </source>
</evidence>
<dbReference type="EMBL" id="BBNT01000002">
    <property type="protein sequence ID" value="GAL74643.1"/>
    <property type="molecule type" value="Genomic_DNA"/>
</dbReference>
<comment type="caution">
    <text evidence="4">The sequence shown here is derived from an EMBL/GenBank/DDBJ whole genome shotgun (WGS) entry which is preliminary data.</text>
</comment>
<evidence type="ECO:0000313" key="5">
    <source>
        <dbReference type="Proteomes" id="UP000029647"/>
    </source>
</evidence>
<dbReference type="Pfam" id="PF13871">
    <property type="entry name" value="Helicase_C_4"/>
    <property type="match status" value="1"/>
</dbReference>
<dbReference type="InterPro" id="IPR026937">
    <property type="entry name" value="SBNO_Helicase_C_dom"/>
</dbReference>
<dbReference type="Pfam" id="PF13872">
    <property type="entry name" value="AAA_34"/>
    <property type="match status" value="1"/>
</dbReference>
<dbReference type="Proteomes" id="UP000029647">
    <property type="component" value="Unassembled WGS sequence"/>
</dbReference>
<dbReference type="GO" id="GO:0042393">
    <property type="term" value="F:histone binding"/>
    <property type="evidence" value="ECO:0007669"/>
    <property type="project" value="TreeGrafter"/>
</dbReference>
<evidence type="ECO:0000259" key="3">
    <source>
        <dbReference type="Pfam" id="PF13872"/>
    </source>
</evidence>
<name>A0A090WEJ9_NONUL</name>
<dbReference type="GO" id="GO:0031490">
    <property type="term" value="F:chromatin DNA binding"/>
    <property type="evidence" value="ECO:0007669"/>
    <property type="project" value="TreeGrafter"/>
</dbReference>
<dbReference type="PANTHER" id="PTHR12706:SF30">
    <property type="entry name" value="PROTEIN STRAWBERRY NOTCH-RELATED"/>
    <property type="match status" value="1"/>
</dbReference>
<gene>
    <name evidence="4" type="ORF">JCM19275_3498</name>
</gene>
<reference evidence="4 5" key="1">
    <citation type="journal article" date="2014" name="Genome Announc.">
        <title>Draft Genome Sequences of Marine Flavobacterium Nonlabens Strains NR17, NR24, NR27, NR32, NR33, and Ara13.</title>
        <authorList>
            <person name="Nakanishi M."/>
            <person name="Meirelles P."/>
            <person name="Suzuki R."/>
            <person name="Takatani N."/>
            <person name="Mino S."/>
            <person name="Suda W."/>
            <person name="Oshima K."/>
            <person name="Hattori M."/>
            <person name="Ohkuma M."/>
            <person name="Hosokawa M."/>
            <person name="Miyashita K."/>
            <person name="Thompson F.L."/>
            <person name="Niwa A."/>
            <person name="Sawabe T."/>
            <person name="Sawabe T."/>
        </authorList>
    </citation>
    <scope>NUCLEOTIDE SEQUENCE [LARGE SCALE GENOMIC DNA]</scope>
    <source>
        <strain evidence="5">JCM19275</strain>
    </source>
</reference>
<accession>A0A090WEJ9</accession>
<evidence type="ECO:0008006" key="6">
    <source>
        <dbReference type="Google" id="ProtNLM"/>
    </source>
</evidence>
<dbReference type="InterPro" id="IPR027417">
    <property type="entry name" value="P-loop_NTPase"/>
</dbReference>
<feature type="domain" description="Strawberry notch helicase C" evidence="2">
    <location>
        <begin position="589"/>
        <end position="832"/>
    </location>
</feature>
<sequence>MSNQELEIEQADFKQDAEEVAKLATQESALVEYVPKSKAPYRMNTLIPRNMAFEVQKSLNSIVKSKGNIDNYVRNQLKYESTKQLWNGLGAEQVDAIGLYLKQFENEQGIIIADQTGIGKGRQAAAVIRHAVMNDYIPVFFTKKPDLFTDMYRDLKAIGFENIRPFIVNTDTNAKIKDADGNVIFSPLSSSAQADLISNEIEFPTESPESIEYHKKIGKKLPDPDKVPTIKIPLTLDHLPLGYDMIFATYSQVQSAHPYKRMWIEKMVTNGIDGSKKYKKLIFILDESHMAGGFDSIIGTWMRQVLPETKACCFLSATFAKYPEVMPFYAKKTAIAETGLTDSNFVRSMTSGGLALQEIVASNLSESGQLIRRQRSNEGINVDYITLDAEPQRSKSRESVNRIISLMNDVVAFEQEFVAPLLADVHASAKAKGEHMSSKPRGLGVKQSPYFSRVFNIIDQMLFALKVKDVVAHTIKLLKEDKKVVIAFKSTMGAFLKDLNLVSGDVIPKEQLDFVRTLVKGLDGIFNYNYVAIDGEKTRERIQLEELPQNGIEKYNDIKKRMLLESSGLSISPIDELIHLLQTEKKPKHLGGHSDMFFKVAEVTGRNQRIDLTEDEAVVESFRSNTERSFRMFNSGDYDVLLINQSGSTGSSAHASKDFKDQRQRAMIVHQFELDINTEVQKRGRINRTGQVNLPEYYYITSDIPTEKRLMTMLKAKLKSLDANTTGSQKTNDDTLKSADFLNKYGDIAAWNWVDENQEMMEQLGYPTYQKKTDKRGFISYERNGFKEGAIRQLTGRAGLLKVEDQDALYDDLLERYDHQIKLEKQQGTYDLETEFLPLDAEVKKRFLFQKGQGGRTPFGKDTVRDITIVNNLKRPFTKQDIDERIQDALDGEKPVQVRLKLEDKINEAYPKLLEDRKTKRFKVIEKLKEDRDILPPQRGSGETEEENEKILSDWNKLEALINQKTSQLATYIAGLENIQSIILRYINMWNIGDVIRVPFIGTTIKPSWGIFLGVSIGKSGKNPYTLSNISLKFGVTDSRKVLTYSLQPAEQSFISQVFTESRGITDADVQMVNLEWNELIKKASSKRERRHILTENIVGASGQIGTQNKLIKYNTKEGTIKNGILLHRDFGKDGEADSALLPVSEAYPIISKLDLDDFFADHKLSFRAKRISDNYYQVYLDKRSLYPAIIDEKLRSLLRRESGQSQDELPDFVQNAGDMTGALHLENLQPFLNRLDAFQVQYMGKARELEDWEIENETDWKAQTKQKKGSFKYQLGRAYGQGSNPTIGFVSYEEPTADFEFGLVIYNRSLADKEKYNYSLIPIFKNVEEPYQDWKTVILQTGIKDDFNAIIEEVRDKPLHEAIEAMGYFILNNLHEDGNAEFVFGYYTAQDLGRVFYEDTIAQIASIDELINQLQIALK</sequence>
<evidence type="ECO:0000313" key="4">
    <source>
        <dbReference type="EMBL" id="GAL74643.1"/>
    </source>
</evidence>
<evidence type="ECO:0000259" key="2">
    <source>
        <dbReference type="Pfam" id="PF13871"/>
    </source>
</evidence>
<feature type="domain" description="Strawberry notch AAA" evidence="3">
    <location>
        <begin position="106"/>
        <end position="392"/>
    </location>
</feature>